<protein>
    <recommendedName>
        <fullName evidence="5">2-succinylbenzoate--CoA ligase</fullName>
        <ecNumber evidence="5">6.2.1.26</ecNumber>
    </recommendedName>
    <alternativeName>
        <fullName evidence="5">o-succinylbenzoyl-CoA synthetase</fullName>
        <shortName evidence="5">OSB-CoA synthetase</shortName>
    </alternativeName>
</protein>
<comment type="pathway">
    <text evidence="5">Quinol/quinone metabolism; 1,4-dihydroxy-2-naphthoate biosynthesis; 1,4-dihydroxy-2-naphthoate from chorismate: step 5/7.</text>
</comment>
<dbReference type="InterPro" id="IPR050237">
    <property type="entry name" value="ATP-dep_AMP-bd_enzyme"/>
</dbReference>
<dbReference type="SUPFAM" id="SSF56801">
    <property type="entry name" value="Acetyl-CoA synthetase-like"/>
    <property type="match status" value="1"/>
</dbReference>
<keyword evidence="4 5" id="KW-0067">ATP-binding</keyword>
<evidence type="ECO:0000313" key="9">
    <source>
        <dbReference type="EMBL" id="MFC6825733.1"/>
    </source>
</evidence>
<gene>
    <name evidence="5 9" type="primary">menE</name>
    <name evidence="9" type="ORF">ACFQEV_12125</name>
</gene>
<dbReference type="InterPro" id="IPR000873">
    <property type="entry name" value="AMP-dep_synth/lig_dom"/>
</dbReference>
<evidence type="ECO:0000256" key="4">
    <source>
        <dbReference type="ARBA" id="ARBA00022840"/>
    </source>
</evidence>
<dbReference type="GO" id="GO:0008756">
    <property type="term" value="F:o-succinylbenzoate-CoA ligase activity"/>
    <property type="evidence" value="ECO:0007669"/>
    <property type="project" value="UniProtKB-UniRule"/>
</dbReference>
<dbReference type="RefSeq" id="WP_379696248.1">
    <property type="nucleotide sequence ID" value="NZ_JBHSXH010000015.1"/>
</dbReference>
<feature type="region of interest" description="Disordered" evidence="6">
    <location>
        <begin position="492"/>
        <end position="589"/>
    </location>
</feature>
<comment type="pathway">
    <text evidence="5">Quinol/quinone metabolism; menaquinone biosynthesis.</text>
</comment>
<dbReference type="EMBL" id="JBHSXH010000015">
    <property type="protein sequence ID" value="MFC6825733.1"/>
    <property type="molecule type" value="Genomic_DNA"/>
</dbReference>
<comment type="catalytic activity">
    <reaction evidence="5">
        <text>2-succinylbenzoate + ATP + CoA = 2-succinylbenzoyl-CoA + AMP + diphosphate</text>
        <dbReference type="Rhea" id="RHEA:17009"/>
        <dbReference type="ChEBI" id="CHEBI:18325"/>
        <dbReference type="ChEBI" id="CHEBI:30616"/>
        <dbReference type="ChEBI" id="CHEBI:33019"/>
        <dbReference type="ChEBI" id="CHEBI:57287"/>
        <dbReference type="ChEBI" id="CHEBI:57364"/>
        <dbReference type="ChEBI" id="CHEBI:456215"/>
        <dbReference type="EC" id="6.2.1.26"/>
    </reaction>
</comment>
<feature type="region of interest" description="Disordered" evidence="6">
    <location>
        <begin position="122"/>
        <end position="151"/>
    </location>
</feature>
<dbReference type="InterPro" id="IPR042099">
    <property type="entry name" value="ANL_N_sf"/>
</dbReference>
<evidence type="ECO:0000256" key="5">
    <source>
        <dbReference type="HAMAP-Rule" id="MF_00731"/>
    </source>
</evidence>
<dbReference type="InterPro" id="IPR045851">
    <property type="entry name" value="AMP-bd_C_sf"/>
</dbReference>
<keyword evidence="10" id="KW-1185">Reference proteome</keyword>
<feature type="domain" description="AMP-dependent synthetase/ligase" evidence="7">
    <location>
        <begin position="6"/>
        <end position="356"/>
    </location>
</feature>
<dbReference type="GO" id="GO:0005524">
    <property type="term" value="F:ATP binding"/>
    <property type="evidence" value="ECO:0007669"/>
    <property type="project" value="UniProtKB-KW"/>
</dbReference>
<dbReference type="GO" id="GO:0009234">
    <property type="term" value="P:menaquinone biosynthetic process"/>
    <property type="evidence" value="ECO:0007669"/>
    <property type="project" value="UniProtKB-UniRule"/>
</dbReference>
<sequence>MRDWLSHRVRASPNATALILASTGESWTFAELDSMVEETAGRLAALGVESGDHLGVVTETRVASVRLLHAAMRLGVTLVPMGDSLTAGELRSQAETADVTAVVCGSATEGRAVEAAGDAPVVSVDPPATDEATALEDASPESVEPASRELDDPQLLLFTSGTTGDPKAVTLTIRNLLSSAVASAFRLGFDPADRWLVALSLHHMGGIAPVLRMPLYGMTVVLRPEFRAGPTADDIERHEVTAVSLVPTMLRRMLEKRGTLSESLRVVLLGGAPASSELIARCRNYSVPVYPTYGMTETASQIATARPKEAFRNVGTVGRPLYWTDLTVVGESGTPVERGETGELVVSGPTVTPGYYGDSEATAEAFCEYGLKTGDAGYLDAEGRLYVLNRVDDRIITGGENVEPGEVVDVLRSHPEVRDAAVVGVPDPEWGERVGALVVPGSEEVTRDGVEEYARERLAGFKLPRIVAFADELPRTVSGTVKRDAVRERLEAVAEGEDEEAEDEAVDGEAEDEAVDGEADDEKAEGGDEGVGGDESDADANDESDEPAEAGEDEDELAEADADTDAEADAESSDGDDSADGDATGESPE</sequence>
<dbReference type="HAMAP" id="MF_00731">
    <property type="entry name" value="MenE"/>
    <property type="match status" value="1"/>
</dbReference>
<dbReference type="Pfam" id="PF00501">
    <property type="entry name" value="AMP-binding"/>
    <property type="match status" value="1"/>
</dbReference>
<evidence type="ECO:0000259" key="8">
    <source>
        <dbReference type="Pfam" id="PF13193"/>
    </source>
</evidence>
<keyword evidence="1 5" id="KW-0474">Menaquinone biosynthesis</keyword>
<comment type="caution">
    <text evidence="9">The sequence shown here is derived from an EMBL/GenBank/DDBJ whole genome shotgun (WGS) entry which is preliminary data.</text>
</comment>
<organism evidence="9 10">
    <name type="scientific">Halopelagius fulvigenes</name>
    <dbReference type="NCBI Taxonomy" id="1198324"/>
    <lineage>
        <taxon>Archaea</taxon>
        <taxon>Methanobacteriati</taxon>
        <taxon>Methanobacteriota</taxon>
        <taxon>Stenosarchaea group</taxon>
        <taxon>Halobacteria</taxon>
        <taxon>Halobacteriales</taxon>
        <taxon>Haloferacaceae</taxon>
    </lineage>
</organism>
<comment type="function">
    <text evidence="5">Converts 2-succinylbenzoate (OSB) to 2-succinylbenzoyl-CoA (OSB-CoA).</text>
</comment>
<evidence type="ECO:0000256" key="3">
    <source>
        <dbReference type="ARBA" id="ARBA00022741"/>
    </source>
</evidence>
<dbReference type="AlphaFoldDB" id="A0ABD5U2G5"/>
<evidence type="ECO:0000256" key="6">
    <source>
        <dbReference type="SAM" id="MobiDB-lite"/>
    </source>
</evidence>
<accession>A0ABD5U2G5</accession>
<evidence type="ECO:0000259" key="7">
    <source>
        <dbReference type="Pfam" id="PF00501"/>
    </source>
</evidence>
<comment type="similarity">
    <text evidence="5">Belongs to the ATP-dependent AMP-binding enzyme family. MenE subfamily.</text>
</comment>
<dbReference type="PROSITE" id="PS00455">
    <property type="entry name" value="AMP_BINDING"/>
    <property type="match status" value="1"/>
</dbReference>
<feature type="compositionally biased region" description="Acidic residues" evidence="6">
    <location>
        <begin position="494"/>
        <end position="580"/>
    </location>
</feature>
<name>A0ABD5U2G5_9EURY</name>
<dbReference type="Pfam" id="PF13193">
    <property type="entry name" value="AMP-binding_C"/>
    <property type="match status" value="1"/>
</dbReference>
<dbReference type="Gene3D" id="3.30.300.30">
    <property type="match status" value="1"/>
</dbReference>
<dbReference type="Proteomes" id="UP001596408">
    <property type="component" value="Unassembled WGS sequence"/>
</dbReference>
<dbReference type="InterPro" id="IPR025110">
    <property type="entry name" value="AMP-bd_C"/>
</dbReference>
<dbReference type="InterPro" id="IPR010192">
    <property type="entry name" value="MenE"/>
</dbReference>
<dbReference type="PANTHER" id="PTHR43767">
    <property type="entry name" value="LONG-CHAIN-FATTY-ACID--COA LIGASE"/>
    <property type="match status" value="1"/>
</dbReference>
<feature type="domain" description="AMP-binding enzyme C-terminal" evidence="8">
    <location>
        <begin position="409"/>
        <end position="479"/>
    </location>
</feature>
<dbReference type="EC" id="6.2.1.26" evidence="5"/>
<keyword evidence="3 5" id="KW-0547">Nucleotide-binding</keyword>
<evidence type="ECO:0000313" key="10">
    <source>
        <dbReference type="Proteomes" id="UP001596408"/>
    </source>
</evidence>
<proteinExistence type="inferred from homology"/>
<evidence type="ECO:0000256" key="2">
    <source>
        <dbReference type="ARBA" id="ARBA00022598"/>
    </source>
</evidence>
<keyword evidence="2 5" id="KW-0436">Ligase</keyword>
<dbReference type="InterPro" id="IPR020845">
    <property type="entry name" value="AMP-binding_CS"/>
</dbReference>
<dbReference type="NCBIfam" id="TIGR01923">
    <property type="entry name" value="menE"/>
    <property type="match status" value="1"/>
</dbReference>
<reference evidence="9 10" key="1">
    <citation type="journal article" date="2019" name="Int. J. Syst. Evol. Microbiol.">
        <title>The Global Catalogue of Microorganisms (GCM) 10K type strain sequencing project: providing services to taxonomists for standard genome sequencing and annotation.</title>
        <authorList>
            <consortium name="The Broad Institute Genomics Platform"/>
            <consortium name="The Broad Institute Genome Sequencing Center for Infectious Disease"/>
            <person name="Wu L."/>
            <person name="Ma J."/>
        </authorList>
    </citation>
    <scope>NUCLEOTIDE SEQUENCE [LARGE SCALE GENOMIC DNA]</scope>
    <source>
        <strain evidence="9 10">YIM 94188</strain>
    </source>
</reference>
<dbReference type="PANTHER" id="PTHR43767:SF1">
    <property type="entry name" value="NONRIBOSOMAL PEPTIDE SYNTHASE PES1 (EUROFUNG)-RELATED"/>
    <property type="match status" value="1"/>
</dbReference>
<dbReference type="Gene3D" id="3.40.50.12780">
    <property type="entry name" value="N-terminal domain of ligase-like"/>
    <property type="match status" value="1"/>
</dbReference>
<evidence type="ECO:0000256" key="1">
    <source>
        <dbReference type="ARBA" id="ARBA00022428"/>
    </source>
</evidence>